<gene>
    <name evidence="2" type="ORF">FRX31_006492</name>
</gene>
<reference evidence="2 3" key="1">
    <citation type="submission" date="2020-06" db="EMBL/GenBank/DDBJ databases">
        <title>Transcriptomic and genomic resources for Thalictrum thalictroides and T. hernandezii: Facilitating candidate gene discovery in an emerging model plant lineage.</title>
        <authorList>
            <person name="Arias T."/>
            <person name="Riano-Pachon D.M."/>
            <person name="Di Stilio V.S."/>
        </authorList>
    </citation>
    <scope>NUCLEOTIDE SEQUENCE [LARGE SCALE GENOMIC DNA]</scope>
    <source>
        <strain evidence="3">cv. WT478/WT964</strain>
        <tissue evidence="2">Leaves</tissue>
    </source>
</reference>
<dbReference type="EMBL" id="JABWDY010006074">
    <property type="protein sequence ID" value="KAF5203921.1"/>
    <property type="molecule type" value="Genomic_DNA"/>
</dbReference>
<proteinExistence type="predicted"/>
<evidence type="ECO:0000256" key="1">
    <source>
        <dbReference type="SAM" id="MobiDB-lite"/>
    </source>
</evidence>
<accession>A0A7J6X2H3</accession>
<dbReference type="AlphaFoldDB" id="A0A7J6X2H3"/>
<evidence type="ECO:0000313" key="3">
    <source>
        <dbReference type="Proteomes" id="UP000554482"/>
    </source>
</evidence>
<dbReference type="Proteomes" id="UP000554482">
    <property type="component" value="Unassembled WGS sequence"/>
</dbReference>
<name>A0A7J6X2H3_THATH</name>
<feature type="compositionally biased region" description="Basic and acidic residues" evidence="1">
    <location>
        <begin position="80"/>
        <end position="97"/>
    </location>
</feature>
<feature type="non-terminal residue" evidence="2">
    <location>
        <position position="1"/>
    </location>
</feature>
<feature type="region of interest" description="Disordered" evidence="1">
    <location>
        <begin position="57"/>
        <end position="97"/>
    </location>
</feature>
<comment type="caution">
    <text evidence="2">The sequence shown here is derived from an EMBL/GenBank/DDBJ whole genome shotgun (WGS) entry which is preliminary data.</text>
</comment>
<feature type="compositionally biased region" description="Polar residues" evidence="1">
    <location>
        <begin position="57"/>
        <end position="70"/>
    </location>
</feature>
<organism evidence="2 3">
    <name type="scientific">Thalictrum thalictroides</name>
    <name type="common">Rue-anemone</name>
    <name type="synonym">Anemone thalictroides</name>
    <dbReference type="NCBI Taxonomy" id="46969"/>
    <lineage>
        <taxon>Eukaryota</taxon>
        <taxon>Viridiplantae</taxon>
        <taxon>Streptophyta</taxon>
        <taxon>Embryophyta</taxon>
        <taxon>Tracheophyta</taxon>
        <taxon>Spermatophyta</taxon>
        <taxon>Magnoliopsida</taxon>
        <taxon>Ranunculales</taxon>
        <taxon>Ranunculaceae</taxon>
        <taxon>Thalictroideae</taxon>
        <taxon>Thalictrum</taxon>
    </lineage>
</organism>
<protein>
    <submittedName>
        <fullName evidence="2">Uncharacterized protein</fullName>
    </submittedName>
</protein>
<sequence length="97" mass="10962">EMTIVLSSQPKSLQFRVQQVVVVVKGKTTHKARYLGFCFLSRGSVLSQASYFTVNQKTRRSQPIFSSTLDDGTDPNDSEDEKRKEESSENEKPQVCC</sequence>
<evidence type="ECO:0000313" key="2">
    <source>
        <dbReference type="EMBL" id="KAF5203921.1"/>
    </source>
</evidence>
<keyword evidence="3" id="KW-1185">Reference proteome</keyword>